<proteinExistence type="predicted"/>
<evidence type="ECO:0000259" key="5">
    <source>
        <dbReference type="PROSITE" id="PS50911"/>
    </source>
</evidence>
<sequence length="361" mass="40622">MYFLSIFLTSIDILIWRVKLIIGTKDSKTISKLIPKLNKLLKGAITDPVFFFKAVSPVLFIMLLFIFPHREGFSFLDLPSDGLNEQNSFLEQSSAAQFEFPDLSLIQNTGLKAVSPPNIFRSEVLGTLVERPEEKKEIVEYIVKEGDTVWSIAKNFGLLPETIIWANALKNSVIKPGQQLTILPVDGAMHLIKQGDTLADLAKKYQVEAEKIISFNELSENDVLFLSELLIIPGGKMPIEPNIGSKIKIADDLGRKHYYPWGWCTWWVEHKRAIPATLGNGKNWLDNALALGFNVCKGSDCAPEVGAIISIKTSNTLGHVAYVEKVEGDTVIISEMNYYQFGEMNYRRLKIGDFRIKGYIY</sequence>
<dbReference type="AlphaFoldDB" id="A0A2H0YL05"/>
<dbReference type="SUPFAM" id="SSF54001">
    <property type="entry name" value="Cysteine proteinases"/>
    <property type="match status" value="1"/>
</dbReference>
<dbReference type="SMART" id="SM00257">
    <property type="entry name" value="LysM"/>
    <property type="match status" value="2"/>
</dbReference>
<keyword evidence="2" id="KW-0378">Hydrolase</keyword>
<dbReference type="PANTHER" id="PTHR33734:SF22">
    <property type="entry name" value="MEMBRANE-BOUND LYTIC MUREIN TRANSGLYCOSYLASE D"/>
    <property type="match status" value="1"/>
</dbReference>
<reference evidence="8" key="1">
    <citation type="submission" date="2017-09" db="EMBL/GenBank/DDBJ databases">
        <title>Depth-based differentiation of microbial function through sediment-hosted aquifers and enrichment of novel symbionts in the deep terrestrial subsurface.</title>
        <authorList>
            <person name="Probst A.J."/>
            <person name="Ladd B."/>
            <person name="Jarett J.K."/>
            <person name="Geller-Mcgrath D.E."/>
            <person name="Sieber C.M.K."/>
            <person name="Emerson J.B."/>
            <person name="Anantharaman K."/>
            <person name="Thomas B.C."/>
            <person name="Malmstrom R."/>
            <person name="Stieglmeier M."/>
            <person name="Klingl A."/>
            <person name="Woyke T."/>
            <person name="Ryan C.M."/>
            <person name="Banfield J.F."/>
        </authorList>
    </citation>
    <scope>NUCLEOTIDE SEQUENCE [LARGE SCALE GENOMIC DNA]</scope>
</reference>
<dbReference type="PROSITE" id="PS51782">
    <property type="entry name" value="LYSM"/>
    <property type="match status" value="2"/>
</dbReference>
<evidence type="ECO:0008006" key="9">
    <source>
        <dbReference type="Google" id="ProtNLM"/>
    </source>
</evidence>
<accession>A0A2H0YL05</accession>
<evidence type="ECO:0000256" key="4">
    <source>
        <dbReference type="SAM" id="Phobius"/>
    </source>
</evidence>
<protein>
    <recommendedName>
        <fullName evidence="9">LysM domain-containing protein</fullName>
    </recommendedName>
</protein>
<dbReference type="PROSITE" id="PS50911">
    <property type="entry name" value="CHAP"/>
    <property type="match status" value="1"/>
</dbReference>
<dbReference type="Gene3D" id="3.10.350.10">
    <property type="entry name" value="LysM domain"/>
    <property type="match status" value="2"/>
</dbReference>
<keyword evidence="3" id="KW-0961">Cell wall biogenesis/degradation</keyword>
<dbReference type="GO" id="GO:0071555">
    <property type="term" value="P:cell wall organization"/>
    <property type="evidence" value="ECO:0007669"/>
    <property type="project" value="UniProtKB-KW"/>
</dbReference>
<dbReference type="Gene3D" id="3.90.1720.10">
    <property type="entry name" value="endopeptidase domain like (from Nostoc punctiforme)"/>
    <property type="match status" value="1"/>
</dbReference>
<keyword evidence="4" id="KW-0472">Membrane</keyword>
<dbReference type="EMBL" id="PEYD01000064">
    <property type="protein sequence ID" value="PIS39184.1"/>
    <property type="molecule type" value="Genomic_DNA"/>
</dbReference>
<feature type="transmembrane region" description="Helical" evidence="4">
    <location>
        <begin position="45"/>
        <end position="67"/>
    </location>
</feature>
<feature type="domain" description="LysM" evidence="6">
    <location>
        <begin position="139"/>
        <end position="182"/>
    </location>
</feature>
<dbReference type="InterPro" id="IPR018392">
    <property type="entry name" value="LysM"/>
</dbReference>
<evidence type="ECO:0000256" key="1">
    <source>
        <dbReference type="ARBA" id="ARBA00022729"/>
    </source>
</evidence>
<evidence type="ECO:0000259" key="6">
    <source>
        <dbReference type="PROSITE" id="PS51782"/>
    </source>
</evidence>
<dbReference type="InterPro" id="IPR007921">
    <property type="entry name" value="CHAP_dom"/>
</dbReference>
<dbReference type="Proteomes" id="UP000230088">
    <property type="component" value="Unassembled WGS sequence"/>
</dbReference>
<organism evidence="7 8">
    <name type="scientific">Candidatus Nealsonbacteria bacterium CG08_land_8_20_14_0_20_38_20</name>
    <dbReference type="NCBI Taxonomy" id="1974705"/>
    <lineage>
        <taxon>Bacteria</taxon>
        <taxon>Candidatus Nealsoniibacteriota</taxon>
    </lineage>
</organism>
<dbReference type="InterPro" id="IPR038765">
    <property type="entry name" value="Papain-like_cys_pep_sf"/>
</dbReference>
<dbReference type="CDD" id="cd00118">
    <property type="entry name" value="LysM"/>
    <property type="match status" value="2"/>
</dbReference>
<dbReference type="Pfam" id="PF01476">
    <property type="entry name" value="LysM"/>
    <property type="match status" value="2"/>
</dbReference>
<comment type="caution">
    <text evidence="7">The sequence shown here is derived from an EMBL/GenBank/DDBJ whole genome shotgun (WGS) entry which is preliminary data.</text>
</comment>
<keyword evidence="4" id="KW-0812">Transmembrane</keyword>
<evidence type="ECO:0000313" key="7">
    <source>
        <dbReference type="EMBL" id="PIS39184.1"/>
    </source>
</evidence>
<dbReference type="SUPFAM" id="SSF54106">
    <property type="entry name" value="LysM domain"/>
    <property type="match status" value="2"/>
</dbReference>
<evidence type="ECO:0000256" key="3">
    <source>
        <dbReference type="ARBA" id="ARBA00023316"/>
    </source>
</evidence>
<gene>
    <name evidence="7" type="ORF">COT33_03285</name>
</gene>
<dbReference type="GO" id="GO:0016787">
    <property type="term" value="F:hydrolase activity"/>
    <property type="evidence" value="ECO:0007669"/>
    <property type="project" value="UniProtKB-KW"/>
</dbReference>
<dbReference type="PANTHER" id="PTHR33734">
    <property type="entry name" value="LYSM DOMAIN-CONTAINING GPI-ANCHORED PROTEIN 2"/>
    <property type="match status" value="1"/>
</dbReference>
<dbReference type="InterPro" id="IPR036779">
    <property type="entry name" value="LysM_dom_sf"/>
</dbReference>
<evidence type="ECO:0000256" key="2">
    <source>
        <dbReference type="ARBA" id="ARBA00022801"/>
    </source>
</evidence>
<evidence type="ECO:0000313" key="8">
    <source>
        <dbReference type="Proteomes" id="UP000230088"/>
    </source>
</evidence>
<keyword evidence="1" id="KW-0732">Signal</keyword>
<dbReference type="GO" id="GO:0008932">
    <property type="term" value="F:lytic endotransglycosylase activity"/>
    <property type="evidence" value="ECO:0007669"/>
    <property type="project" value="TreeGrafter"/>
</dbReference>
<feature type="domain" description="LysM" evidence="6">
    <location>
        <begin position="188"/>
        <end position="232"/>
    </location>
</feature>
<keyword evidence="4" id="KW-1133">Transmembrane helix</keyword>
<feature type="domain" description="Peptidase C51" evidence="5">
    <location>
        <begin position="239"/>
        <end position="361"/>
    </location>
</feature>
<name>A0A2H0YL05_9BACT</name>
<dbReference type="Pfam" id="PF05257">
    <property type="entry name" value="CHAP"/>
    <property type="match status" value="1"/>
</dbReference>